<name>A0AAV2GL28_9ROSI</name>
<dbReference type="EMBL" id="OZ034822">
    <property type="protein sequence ID" value="CAL1411416.1"/>
    <property type="molecule type" value="Genomic_DNA"/>
</dbReference>
<keyword evidence="3" id="KW-1185">Reference proteome</keyword>
<proteinExistence type="predicted"/>
<dbReference type="AlphaFoldDB" id="A0AAV2GL28"/>
<gene>
    <name evidence="2" type="ORF">LTRI10_LOCUS50775</name>
</gene>
<evidence type="ECO:0000313" key="2">
    <source>
        <dbReference type="EMBL" id="CAL1411416.1"/>
    </source>
</evidence>
<feature type="chain" id="PRO_5043584461" description="Secreted protein" evidence="1">
    <location>
        <begin position="26"/>
        <end position="145"/>
    </location>
</feature>
<evidence type="ECO:0000313" key="3">
    <source>
        <dbReference type="Proteomes" id="UP001497516"/>
    </source>
</evidence>
<sequence>MKKTPPHSLLTTTFLFSFLFARAAAKTEISGAIDLPVPSARYMLPPPSNQVSVAPQSSSPAAARCFFLILVPLVAVNSAAFSNLVRRTTNFLVAVGAATISPRPVDIASSQTVATTSARNPTHRHRRCTCQHRSAVFVPSFLFQI</sequence>
<keyword evidence="1" id="KW-0732">Signal</keyword>
<accession>A0AAV2GL28</accession>
<dbReference type="Proteomes" id="UP001497516">
    <property type="component" value="Chromosome 9"/>
</dbReference>
<evidence type="ECO:0008006" key="4">
    <source>
        <dbReference type="Google" id="ProtNLM"/>
    </source>
</evidence>
<evidence type="ECO:0000256" key="1">
    <source>
        <dbReference type="SAM" id="SignalP"/>
    </source>
</evidence>
<feature type="signal peptide" evidence="1">
    <location>
        <begin position="1"/>
        <end position="25"/>
    </location>
</feature>
<protein>
    <recommendedName>
        <fullName evidence="4">Secreted protein</fullName>
    </recommendedName>
</protein>
<reference evidence="2 3" key="1">
    <citation type="submission" date="2024-04" db="EMBL/GenBank/DDBJ databases">
        <authorList>
            <person name="Fracassetti M."/>
        </authorList>
    </citation>
    <scope>NUCLEOTIDE SEQUENCE [LARGE SCALE GENOMIC DNA]</scope>
</reference>
<organism evidence="2 3">
    <name type="scientific">Linum trigynum</name>
    <dbReference type="NCBI Taxonomy" id="586398"/>
    <lineage>
        <taxon>Eukaryota</taxon>
        <taxon>Viridiplantae</taxon>
        <taxon>Streptophyta</taxon>
        <taxon>Embryophyta</taxon>
        <taxon>Tracheophyta</taxon>
        <taxon>Spermatophyta</taxon>
        <taxon>Magnoliopsida</taxon>
        <taxon>eudicotyledons</taxon>
        <taxon>Gunneridae</taxon>
        <taxon>Pentapetalae</taxon>
        <taxon>rosids</taxon>
        <taxon>fabids</taxon>
        <taxon>Malpighiales</taxon>
        <taxon>Linaceae</taxon>
        <taxon>Linum</taxon>
    </lineage>
</organism>